<dbReference type="InterPro" id="IPR034151">
    <property type="entry name" value="TOPRIM_DnaG_bac"/>
</dbReference>
<dbReference type="CDD" id="cd03364">
    <property type="entry name" value="TOPRIM_DnaG_primases"/>
    <property type="match status" value="1"/>
</dbReference>
<dbReference type="InterPro" id="IPR006171">
    <property type="entry name" value="TOPRIM_dom"/>
</dbReference>
<comment type="catalytic activity">
    <reaction evidence="10">
        <text>ssDNA + n NTP = ssDNA/pppN(pN)n-1 hybrid + (n-1) diphosphate.</text>
        <dbReference type="EC" id="2.7.7.101"/>
    </reaction>
</comment>
<dbReference type="EC" id="2.7.7.101" evidence="10"/>
<accession>A0ABY6F4G6</accession>
<evidence type="ECO:0000259" key="12">
    <source>
        <dbReference type="PROSITE" id="PS50880"/>
    </source>
</evidence>
<comment type="cofactor">
    <cofactor evidence="10 11">
        <name>Zn(2+)</name>
        <dbReference type="ChEBI" id="CHEBI:29105"/>
    </cofactor>
    <text evidence="10 11">Binds 1 zinc ion per monomer.</text>
</comment>
<feature type="zinc finger region" description="CHC2-type" evidence="10">
    <location>
        <begin position="38"/>
        <end position="62"/>
    </location>
</feature>
<dbReference type="PANTHER" id="PTHR30313">
    <property type="entry name" value="DNA PRIMASE"/>
    <property type="match status" value="1"/>
</dbReference>
<dbReference type="EMBL" id="CP089977">
    <property type="protein sequence ID" value="UXZ04965.1"/>
    <property type="molecule type" value="Genomic_DNA"/>
</dbReference>
<keyword evidence="10" id="KW-0238">DNA-binding</keyword>
<dbReference type="Gene3D" id="3.90.980.10">
    <property type="entry name" value="DNA primase, catalytic core, N-terminal domain"/>
    <property type="match status" value="1"/>
</dbReference>
<dbReference type="PROSITE" id="PS50880">
    <property type="entry name" value="TOPRIM"/>
    <property type="match status" value="1"/>
</dbReference>
<dbReference type="SMART" id="SM00493">
    <property type="entry name" value="TOPRIM"/>
    <property type="match status" value="1"/>
</dbReference>
<dbReference type="PIRSF" id="PIRSF002811">
    <property type="entry name" value="DnaG"/>
    <property type="match status" value="1"/>
</dbReference>
<evidence type="ECO:0000313" key="14">
    <source>
        <dbReference type="Proteomes" id="UP001063782"/>
    </source>
</evidence>
<evidence type="ECO:0000256" key="10">
    <source>
        <dbReference type="HAMAP-Rule" id="MF_00974"/>
    </source>
</evidence>
<dbReference type="Pfam" id="PF08275">
    <property type="entry name" value="DNAG_N"/>
    <property type="match status" value="1"/>
</dbReference>
<dbReference type="InterPro" id="IPR050219">
    <property type="entry name" value="DnaG_primase"/>
</dbReference>
<dbReference type="SUPFAM" id="SSF57783">
    <property type="entry name" value="Zinc beta-ribbon"/>
    <property type="match status" value="1"/>
</dbReference>
<dbReference type="Pfam" id="PF13155">
    <property type="entry name" value="Toprim_2"/>
    <property type="match status" value="1"/>
</dbReference>
<keyword evidence="2 10" id="KW-0639">Primosome</keyword>
<dbReference type="Gene3D" id="3.40.1360.10">
    <property type="match status" value="1"/>
</dbReference>
<evidence type="ECO:0000256" key="4">
    <source>
        <dbReference type="ARBA" id="ARBA00022695"/>
    </source>
</evidence>
<gene>
    <name evidence="10" type="primary">dnaG</name>
    <name evidence="13" type="ORF">LU297_00475</name>
</gene>
<evidence type="ECO:0000256" key="2">
    <source>
        <dbReference type="ARBA" id="ARBA00022515"/>
    </source>
</evidence>
<comment type="subunit">
    <text evidence="10">Monomer. Interacts with DnaB.</text>
</comment>
<reference evidence="13" key="1">
    <citation type="submission" date="2021-12" db="EMBL/GenBank/DDBJ databases">
        <title>taxonomy of Moraxella sp. ZY201224.</title>
        <authorList>
            <person name="Li F."/>
        </authorList>
    </citation>
    <scope>NUCLEOTIDE SEQUENCE</scope>
    <source>
        <strain evidence="13">ZY201224</strain>
    </source>
</reference>
<dbReference type="InterPro" id="IPR002694">
    <property type="entry name" value="Znf_CHC2"/>
</dbReference>
<keyword evidence="14" id="KW-1185">Reference proteome</keyword>
<dbReference type="InterPro" id="IPR036977">
    <property type="entry name" value="DNA_primase_Znf_CHC2"/>
</dbReference>
<evidence type="ECO:0000256" key="11">
    <source>
        <dbReference type="PIRNR" id="PIRNR002811"/>
    </source>
</evidence>
<keyword evidence="4 10" id="KW-0548">Nucleotidyltransferase</keyword>
<comment type="function">
    <text evidence="10 11">RNA polymerase that catalyzes the synthesis of short RNA molecules used as primers for DNA polymerase during DNA replication.</text>
</comment>
<dbReference type="PANTHER" id="PTHR30313:SF2">
    <property type="entry name" value="DNA PRIMASE"/>
    <property type="match status" value="1"/>
</dbReference>
<organism evidence="13 14">
    <name type="scientific">Moraxella nasicaprae</name>
    <dbReference type="NCBI Taxonomy" id="2904122"/>
    <lineage>
        <taxon>Bacteria</taxon>
        <taxon>Pseudomonadati</taxon>
        <taxon>Pseudomonadota</taxon>
        <taxon>Gammaproteobacteria</taxon>
        <taxon>Moraxellales</taxon>
        <taxon>Moraxellaceae</taxon>
        <taxon>Moraxella</taxon>
    </lineage>
</organism>
<evidence type="ECO:0000313" key="13">
    <source>
        <dbReference type="EMBL" id="UXZ04965.1"/>
    </source>
</evidence>
<dbReference type="InterPro" id="IPR037068">
    <property type="entry name" value="DNA_primase_core_N_sf"/>
</dbReference>
<evidence type="ECO:0000256" key="5">
    <source>
        <dbReference type="ARBA" id="ARBA00022705"/>
    </source>
</evidence>
<feature type="domain" description="Toprim" evidence="12">
    <location>
        <begin position="288"/>
        <end position="370"/>
    </location>
</feature>
<protein>
    <recommendedName>
        <fullName evidence="10 11">DNA primase</fullName>
        <ecNumber evidence="10">2.7.7.101</ecNumber>
    </recommendedName>
</protein>
<dbReference type="SUPFAM" id="SSF56731">
    <property type="entry name" value="DNA primase core"/>
    <property type="match status" value="1"/>
</dbReference>
<keyword evidence="3 10" id="KW-0808">Transferase</keyword>
<sequence>MRLSESLIEQLNNQADLVGMIRKHTTLKPAGKEFKGCCPFHGEKTPSFYVNPETNLYYCFGCQAKGNPITFLKEFERLDFMEAVKYLSDQTGIELPKDDQQQQKVRYKKTQPTIAPPPNSIDDYGYIPPSSYQEEPPPAIIEPVVEQQGDLYTLLDNVCRYYQHMLHHNPLAKRYFLERGLNEETIQTFHLGYAPEDWNHLEKTFPADIEGLKILGLVRDSQKTGKTFDLLRHRVIFPIKDNRGRVVGFAGRSLGDELPKYINSSESPVFQKQHILYGFYEARQAKASHYMMVEGYMDVIALHQAGIYGAVAPMGTAANEGQIARLLRHHDSLTLCFDGDAAGQKAAWRTLEIAAPVLADGKELKFLTLPNNHDPDTYIRQHGKQAMQQQIDQSVSLSDYLYGVLMSRFDLSRPEQKAAAMAQLRELTALLPKGSSLKWWLNNDIYQKLKGNPTTKNPLIDAIAYDAPRIDATTQLCLCLLYYPEILNHNPLERILTESGVQAAHQPYQNHLSNHQLAIPPLPTWHNIGNQTLAQLIQHIHLAWQTVAEFAQWSSDEQAHFILASLDDANARHALIKESTDYLASLRQHPLQDISLLVDELIGTMIKEFLQKEQAENKNLVLSEINKKRLHALMQWDSQKNKAQIATLLGNLG</sequence>
<comment type="similarity">
    <text evidence="10 11">Belongs to the DnaG primase family.</text>
</comment>
<dbReference type="HAMAP" id="MF_00974">
    <property type="entry name" value="DNA_primase_DnaG"/>
    <property type="match status" value="1"/>
</dbReference>
<keyword evidence="6 10" id="KW-0479">Metal-binding</keyword>
<evidence type="ECO:0000256" key="7">
    <source>
        <dbReference type="ARBA" id="ARBA00022771"/>
    </source>
</evidence>
<dbReference type="InterPro" id="IPR013264">
    <property type="entry name" value="DNAG_N"/>
</dbReference>
<evidence type="ECO:0000256" key="6">
    <source>
        <dbReference type="ARBA" id="ARBA00022723"/>
    </source>
</evidence>
<dbReference type="Gene3D" id="3.90.580.10">
    <property type="entry name" value="Zinc finger, CHC2-type domain"/>
    <property type="match status" value="1"/>
</dbReference>
<keyword evidence="8 10" id="KW-0862">Zinc</keyword>
<dbReference type="Pfam" id="PF10410">
    <property type="entry name" value="DnaB_bind"/>
    <property type="match status" value="1"/>
</dbReference>
<keyword evidence="5 10" id="KW-0235">DNA replication</keyword>
<comment type="domain">
    <text evidence="10">Contains an N-terminal zinc-binding domain, a central core domain that contains the primase activity, and a C-terminal DnaB-binding domain.</text>
</comment>
<dbReference type="Proteomes" id="UP001063782">
    <property type="component" value="Chromosome"/>
</dbReference>
<evidence type="ECO:0000256" key="8">
    <source>
        <dbReference type="ARBA" id="ARBA00022833"/>
    </source>
</evidence>
<dbReference type="SMART" id="SM00400">
    <property type="entry name" value="ZnF_CHCC"/>
    <property type="match status" value="1"/>
</dbReference>
<name>A0ABY6F4G6_9GAMM</name>
<keyword evidence="1 10" id="KW-0240">DNA-directed RNA polymerase</keyword>
<dbReference type="RefSeq" id="WP_263076466.1">
    <property type="nucleotide sequence ID" value="NZ_CP089977.1"/>
</dbReference>
<proteinExistence type="inferred from homology"/>
<evidence type="ECO:0000256" key="1">
    <source>
        <dbReference type="ARBA" id="ARBA00022478"/>
    </source>
</evidence>
<keyword evidence="9 10" id="KW-0804">Transcription</keyword>
<evidence type="ECO:0000256" key="9">
    <source>
        <dbReference type="ARBA" id="ARBA00023163"/>
    </source>
</evidence>
<dbReference type="InterPro" id="IPR019475">
    <property type="entry name" value="DNA_primase_DnaB-bd"/>
</dbReference>
<evidence type="ECO:0000256" key="3">
    <source>
        <dbReference type="ARBA" id="ARBA00022679"/>
    </source>
</evidence>
<dbReference type="InterPro" id="IPR030846">
    <property type="entry name" value="DnaG_bac"/>
</dbReference>
<keyword evidence="7 10" id="KW-0863">Zinc-finger</keyword>
<dbReference type="Pfam" id="PF01807">
    <property type="entry name" value="Zn_ribbon_DnaG"/>
    <property type="match status" value="1"/>
</dbReference>